<accession>A0A498REE5</accession>
<dbReference type="InterPro" id="IPR046335">
    <property type="entry name" value="LacI/GalR-like_sensor"/>
</dbReference>
<keyword evidence="2" id="KW-0238">DNA-binding</keyword>
<dbReference type="PROSITE" id="PS00356">
    <property type="entry name" value="HTH_LACI_1"/>
    <property type="match status" value="1"/>
</dbReference>
<dbReference type="SUPFAM" id="SSF53822">
    <property type="entry name" value="Periplasmic binding protein-like I"/>
    <property type="match status" value="1"/>
</dbReference>
<organism evidence="5 6">
    <name type="scientific">Lucifera butyrica</name>
    <dbReference type="NCBI Taxonomy" id="1351585"/>
    <lineage>
        <taxon>Bacteria</taxon>
        <taxon>Bacillati</taxon>
        <taxon>Bacillota</taxon>
        <taxon>Negativicutes</taxon>
        <taxon>Veillonellales</taxon>
        <taxon>Veillonellaceae</taxon>
        <taxon>Lucifera</taxon>
    </lineage>
</organism>
<gene>
    <name evidence="5" type="ORF">LUCI_5159</name>
</gene>
<dbReference type="Pfam" id="PF13377">
    <property type="entry name" value="Peripla_BP_3"/>
    <property type="match status" value="1"/>
</dbReference>
<dbReference type="CDD" id="cd01392">
    <property type="entry name" value="HTH_LacI"/>
    <property type="match status" value="1"/>
</dbReference>
<evidence type="ECO:0000313" key="6">
    <source>
        <dbReference type="Proteomes" id="UP000277811"/>
    </source>
</evidence>
<keyword evidence="3" id="KW-0804">Transcription</keyword>
<dbReference type="Proteomes" id="UP000277811">
    <property type="component" value="Unassembled WGS sequence"/>
</dbReference>
<dbReference type="Gene3D" id="1.10.260.40">
    <property type="entry name" value="lambda repressor-like DNA-binding domains"/>
    <property type="match status" value="1"/>
</dbReference>
<dbReference type="InterPro" id="IPR028082">
    <property type="entry name" value="Peripla_BP_I"/>
</dbReference>
<reference evidence="5 6" key="1">
    <citation type="submission" date="2018-06" db="EMBL/GenBank/DDBJ databases">
        <authorList>
            <person name="Strepis N."/>
        </authorList>
    </citation>
    <scope>NUCLEOTIDE SEQUENCE [LARGE SCALE GENOMIC DNA]</scope>
    <source>
        <strain evidence="5">LUCI</strain>
    </source>
</reference>
<dbReference type="PANTHER" id="PTHR30146">
    <property type="entry name" value="LACI-RELATED TRANSCRIPTIONAL REPRESSOR"/>
    <property type="match status" value="1"/>
</dbReference>
<evidence type="ECO:0000256" key="3">
    <source>
        <dbReference type="ARBA" id="ARBA00023163"/>
    </source>
</evidence>
<evidence type="ECO:0000256" key="2">
    <source>
        <dbReference type="ARBA" id="ARBA00023125"/>
    </source>
</evidence>
<dbReference type="PRINTS" id="PR00036">
    <property type="entry name" value="HTHLACI"/>
</dbReference>
<name>A0A498REE5_9FIRM</name>
<dbReference type="GO" id="GO:0003700">
    <property type="term" value="F:DNA-binding transcription factor activity"/>
    <property type="evidence" value="ECO:0007669"/>
    <property type="project" value="TreeGrafter"/>
</dbReference>
<evidence type="ECO:0000256" key="1">
    <source>
        <dbReference type="ARBA" id="ARBA00023015"/>
    </source>
</evidence>
<dbReference type="CDD" id="cd01544">
    <property type="entry name" value="PBP1_GalR"/>
    <property type="match status" value="1"/>
</dbReference>
<dbReference type="Pfam" id="PF00356">
    <property type="entry name" value="LacI"/>
    <property type="match status" value="1"/>
</dbReference>
<feature type="domain" description="HTH lacI-type" evidence="4">
    <location>
        <begin position="4"/>
        <end position="59"/>
    </location>
</feature>
<dbReference type="GO" id="GO:0000976">
    <property type="term" value="F:transcription cis-regulatory region binding"/>
    <property type="evidence" value="ECO:0007669"/>
    <property type="project" value="TreeGrafter"/>
</dbReference>
<dbReference type="AlphaFoldDB" id="A0A498REE5"/>
<keyword evidence="6" id="KW-1185">Reference proteome</keyword>
<sequence>MKVATIKDIADKAGVSTATVSRVLNYDSTLSVSDETKKKVFETAEELSYEKRADRKVRTAKIALINWRTEEEELNDLYYMSIRLGVEKRCDQLKMGIVRYFKNGITELSKENIQGMIVIGIYSKEEIAYFKDITSNIVFVDSVVCDEDAFDYVGIDLAGATRKVIGYFLEKDVSRIGYIGEASDIRETTFRSCLKEKGLLNEEYIYTGNLLVSDGYELMKRAVKEHGEQLPAAFFVANDSMAIGCLNALNEARIPVPEKVSIIGINDISISRYTYPALSTVKVYTELMGETAVDLLVERFRDRNIAKKVIIATKLKIRQSSL</sequence>
<keyword evidence="1" id="KW-0805">Transcription regulation</keyword>
<dbReference type="PROSITE" id="PS50932">
    <property type="entry name" value="HTH_LACI_2"/>
    <property type="match status" value="1"/>
</dbReference>
<evidence type="ECO:0000313" key="5">
    <source>
        <dbReference type="EMBL" id="VBB09861.1"/>
    </source>
</evidence>
<dbReference type="InterPro" id="IPR010982">
    <property type="entry name" value="Lambda_DNA-bd_dom_sf"/>
</dbReference>
<evidence type="ECO:0000259" key="4">
    <source>
        <dbReference type="PROSITE" id="PS50932"/>
    </source>
</evidence>
<dbReference type="InterPro" id="IPR000843">
    <property type="entry name" value="HTH_LacI"/>
</dbReference>
<dbReference type="SMART" id="SM00354">
    <property type="entry name" value="HTH_LACI"/>
    <property type="match status" value="1"/>
</dbReference>
<dbReference type="EMBL" id="UPPP01000134">
    <property type="protein sequence ID" value="VBB09861.1"/>
    <property type="molecule type" value="Genomic_DNA"/>
</dbReference>
<dbReference type="Gene3D" id="3.40.50.2300">
    <property type="match status" value="2"/>
</dbReference>
<proteinExistence type="predicted"/>
<dbReference type="SUPFAM" id="SSF47413">
    <property type="entry name" value="lambda repressor-like DNA-binding domains"/>
    <property type="match status" value="1"/>
</dbReference>
<dbReference type="PANTHER" id="PTHR30146:SF149">
    <property type="entry name" value="HTH-TYPE TRANSCRIPTIONAL REGULATOR EBGR"/>
    <property type="match status" value="1"/>
</dbReference>
<protein>
    <submittedName>
        <fullName evidence="5">Laci bacterial regulatory protein hth signature</fullName>
    </submittedName>
</protein>